<evidence type="ECO:0000259" key="2">
    <source>
        <dbReference type="Pfam" id="PF14020"/>
    </source>
</evidence>
<proteinExistence type="predicted"/>
<evidence type="ECO:0000313" key="3">
    <source>
        <dbReference type="EMBL" id="MEY6433208.1"/>
    </source>
</evidence>
<dbReference type="EMBL" id="JBDKXB010000017">
    <property type="protein sequence ID" value="MEY6433208.1"/>
    <property type="molecule type" value="Genomic_DNA"/>
</dbReference>
<feature type="domain" description="DUF4236" evidence="2">
    <location>
        <begin position="26"/>
        <end position="79"/>
    </location>
</feature>
<gene>
    <name evidence="3" type="ORF">ABC977_12430</name>
</gene>
<dbReference type="Pfam" id="PF14020">
    <property type="entry name" value="DUF4236"/>
    <property type="match status" value="1"/>
</dbReference>
<keyword evidence="4" id="KW-1185">Reference proteome</keyword>
<evidence type="ECO:0000256" key="1">
    <source>
        <dbReference type="SAM" id="MobiDB-lite"/>
    </source>
</evidence>
<sequence>MLCDGKRTVPVKQRRQTQQGIRTMALRFQRRIRIAPGMRLNLSKGGVGFSVGPRGASASVGRRGVYGHFGLPGTGLSYRQRLNTPGRSVPSKDKPGGAGKDTQNSIFQMLNEGNLRINVQVRDSGEVNLQYLDGTPLLPDEVTLIRTHFGDFLRSEVKGLCERINRELEALGRVHEQTPVPTDAPVFQPRALNVPEPEHLPDLKPSFWQKIWPSARQALAEENRKRSNDYLHAVQVWNDERRRFERQEALRKEIETVHVLESVDAMQRVLSDYLERISWPKDTEIDFDLGENYHTIAIDIGLPTEDEMPTTHYTIAAKQLRVISKKLSDTKRRQLYMQYVHGIAFRVLGEVFARLPAVRRALVSAYTRGVNSATGAAEDHYLYSVIVERSEWTRIDFRALDRVDPVAALNAFNIRRSMTKTGIFKPIEPFGLEDLEQTTAK</sequence>
<feature type="region of interest" description="Disordered" evidence="1">
    <location>
        <begin position="77"/>
        <end position="103"/>
    </location>
</feature>
<name>A0ABV4BI97_9GAMM</name>
<dbReference type="InterPro" id="IPR025330">
    <property type="entry name" value="DUF4236"/>
</dbReference>
<protein>
    <submittedName>
        <fullName evidence="3">DUF4236 domain-containing protein</fullName>
    </submittedName>
</protein>
<accession>A0ABV4BI97</accession>
<comment type="caution">
    <text evidence="3">The sequence shown here is derived from an EMBL/GenBank/DDBJ whole genome shotgun (WGS) entry which is preliminary data.</text>
</comment>
<dbReference type="RefSeq" id="WP_369667626.1">
    <property type="nucleotide sequence ID" value="NZ_JBDKXB010000017.1"/>
</dbReference>
<dbReference type="Proteomes" id="UP001564408">
    <property type="component" value="Unassembled WGS sequence"/>
</dbReference>
<organism evidence="3 4">
    <name type="scientific">Thioalkalicoccus limnaeus</name>
    <dbReference type="NCBI Taxonomy" id="120681"/>
    <lineage>
        <taxon>Bacteria</taxon>
        <taxon>Pseudomonadati</taxon>
        <taxon>Pseudomonadota</taxon>
        <taxon>Gammaproteobacteria</taxon>
        <taxon>Chromatiales</taxon>
        <taxon>Chromatiaceae</taxon>
        <taxon>Thioalkalicoccus</taxon>
    </lineage>
</organism>
<evidence type="ECO:0000313" key="4">
    <source>
        <dbReference type="Proteomes" id="UP001564408"/>
    </source>
</evidence>
<reference evidence="3 4" key="1">
    <citation type="submission" date="2024-05" db="EMBL/GenBank/DDBJ databases">
        <title>Genome Sequence and Characterization of the New Strain Purple Sulfur Bacterium of Genus Thioalkalicoccus.</title>
        <authorList>
            <person name="Bryantseva I.A."/>
            <person name="Kyndt J.A."/>
            <person name="Imhoff J.F."/>
        </authorList>
    </citation>
    <scope>NUCLEOTIDE SEQUENCE [LARGE SCALE GENOMIC DNA]</scope>
    <source>
        <strain evidence="3 4">Um2</strain>
    </source>
</reference>